<evidence type="ECO:0000313" key="5">
    <source>
        <dbReference type="Proteomes" id="UP001498238"/>
    </source>
</evidence>
<protein>
    <submittedName>
        <fullName evidence="4">FAD-dependent monooxygenase</fullName>
    </submittedName>
</protein>
<keyword evidence="5" id="KW-1185">Reference proteome</keyword>
<keyword evidence="2 4" id="KW-0503">Monooxygenase</keyword>
<dbReference type="SUPFAM" id="SSF51905">
    <property type="entry name" value="FAD/NAD(P)-binding domain"/>
    <property type="match status" value="1"/>
</dbReference>
<evidence type="ECO:0000313" key="4">
    <source>
        <dbReference type="EMBL" id="GAA0037009.1"/>
    </source>
</evidence>
<reference evidence="4 5" key="1">
    <citation type="submission" date="2024-01" db="EMBL/GenBank/DDBJ databases">
        <title>Characterization of antibiotic resistant novel bacterial strains and their environmental applications.</title>
        <authorList>
            <person name="Manzoor S."/>
            <person name="Abbas S."/>
            <person name="Arshad M."/>
            <person name="Ahmed I."/>
        </authorList>
    </citation>
    <scope>NUCLEOTIDE SEQUENCE [LARGE SCALE GENOMIC DNA]</scope>
    <source>
        <strain evidence="4 5">NCCP-602</strain>
    </source>
</reference>
<name>A0ABP3CDQ8_9MICO</name>
<accession>A0ABP3CDQ8</accession>
<proteinExistence type="predicted"/>
<dbReference type="InterPro" id="IPR002938">
    <property type="entry name" value="FAD-bd"/>
</dbReference>
<dbReference type="Gene3D" id="3.50.50.60">
    <property type="entry name" value="FAD/NAD(P)-binding domain"/>
    <property type="match status" value="1"/>
</dbReference>
<evidence type="ECO:0000256" key="2">
    <source>
        <dbReference type="ARBA" id="ARBA00023033"/>
    </source>
</evidence>
<dbReference type="PANTHER" id="PTHR13789:SF309">
    <property type="entry name" value="PUTATIVE (AFU_ORTHOLOGUE AFUA_6G14510)-RELATED"/>
    <property type="match status" value="1"/>
</dbReference>
<dbReference type="PANTHER" id="PTHR13789">
    <property type="entry name" value="MONOOXYGENASE"/>
    <property type="match status" value="1"/>
</dbReference>
<keyword evidence="1" id="KW-0560">Oxidoreductase</keyword>
<organism evidence="4 5">
    <name type="scientific">Brevibacterium metallidurans</name>
    <dbReference type="NCBI Taxonomy" id="1482676"/>
    <lineage>
        <taxon>Bacteria</taxon>
        <taxon>Bacillati</taxon>
        <taxon>Actinomycetota</taxon>
        <taxon>Actinomycetes</taxon>
        <taxon>Micrococcales</taxon>
        <taxon>Brevibacteriaceae</taxon>
        <taxon>Brevibacterium</taxon>
    </lineage>
</organism>
<comment type="caution">
    <text evidence="4">The sequence shown here is derived from an EMBL/GenBank/DDBJ whole genome shotgun (WGS) entry which is preliminary data.</text>
</comment>
<dbReference type="InterPro" id="IPR036188">
    <property type="entry name" value="FAD/NAD-bd_sf"/>
</dbReference>
<dbReference type="EMBL" id="BAAAAF010000015">
    <property type="protein sequence ID" value="GAA0037009.1"/>
    <property type="molecule type" value="Genomic_DNA"/>
</dbReference>
<evidence type="ECO:0000259" key="3">
    <source>
        <dbReference type="Pfam" id="PF01494"/>
    </source>
</evidence>
<feature type="domain" description="FAD-binding" evidence="3">
    <location>
        <begin position="19"/>
        <end position="353"/>
    </location>
</feature>
<dbReference type="RefSeq" id="WP_339393667.1">
    <property type="nucleotide sequence ID" value="NZ_BAAAAF010000015.1"/>
</dbReference>
<dbReference type="InterPro" id="IPR050493">
    <property type="entry name" value="FAD-dep_Monooxygenase_BioMet"/>
</dbReference>
<sequence>MISRRSVAGQWTDIEDGELRILIVGAGIAGVTLARLLRTQGRHPVLIERSATPDRMIGHDAAGYMLALLPLIDPVIDELGIRVAYRERSVVIDDYAFHSHRGDVLSGGDIGSLLSEYGEYRGIARGDLIEVLTTAETPVAFGTTATAIREDGDVRVDLVTDGAEPAVWTFDLVVIADGLQSHTRDLIDAGDVERFETGWGGWVVWADADDLPGTGTEVWGDGFFLGAYPVKDRLGIFLGGPEEVRAGGATRFSQEVRERLRSVSPRLDASLRAVEDAADPYWWPLHDVRSSRWTTGATVLLGDAAAGFLPTAGVGAGMAMESAWVLSETLRTADRTSLPTDLARFEEIARLRVEQAQGNSRSLARLMFRSSTLFAALRSQIVRRLSLRVALRPIIGLLEHRLERPQSPTSTSSSH</sequence>
<dbReference type="Pfam" id="PF01494">
    <property type="entry name" value="FAD_binding_3"/>
    <property type="match status" value="1"/>
</dbReference>
<dbReference type="Proteomes" id="UP001498238">
    <property type="component" value="Unassembled WGS sequence"/>
</dbReference>
<dbReference type="PRINTS" id="PR00420">
    <property type="entry name" value="RNGMNOXGNASE"/>
</dbReference>
<gene>
    <name evidence="4" type="ORF">NCCP602_29700</name>
</gene>
<evidence type="ECO:0000256" key="1">
    <source>
        <dbReference type="ARBA" id="ARBA00023002"/>
    </source>
</evidence>
<dbReference type="GO" id="GO:0004497">
    <property type="term" value="F:monooxygenase activity"/>
    <property type="evidence" value="ECO:0007669"/>
    <property type="project" value="UniProtKB-KW"/>
</dbReference>